<name>G6XJR5_9PROT</name>
<dbReference type="EMBL" id="AGQV01000005">
    <property type="protein sequence ID" value="EHH67877.1"/>
    <property type="molecule type" value="Genomic_DNA"/>
</dbReference>
<evidence type="ECO:0000313" key="2">
    <source>
        <dbReference type="Proteomes" id="UP000004949"/>
    </source>
</evidence>
<dbReference type="AlphaFoldDB" id="G6XJR5"/>
<accession>G6XJR5</accession>
<comment type="caution">
    <text evidence="1">The sequence shown here is derived from an EMBL/GenBank/DDBJ whole genome shotgun (WGS) entry which is preliminary data.</text>
</comment>
<gene>
    <name evidence="1" type="ORF">GMO_16440</name>
</gene>
<dbReference type="Proteomes" id="UP000004949">
    <property type="component" value="Unassembled WGS sequence"/>
</dbReference>
<organism evidence="1 2">
    <name type="scientific">Gluconobacter morbifer G707</name>
    <dbReference type="NCBI Taxonomy" id="1088869"/>
    <lineage>
        <taxon>Bacteria</taxon>
        <taxon>Pseudomonadati</taxon>
        <taxon>Pseudomonadota</taxon>
        <taxon>Alphaproteobacteria</taxon>
        <taxon>Acetobacterales</taxon>
        <taxon>Acetobacteraceae</taxon>
        <taxon>Gluconobacter</taxon>
    </lineage>
</organism>
<sequence>MDAVVPLPIWLNFHLPAPDLTTAIIGPGTEVASPMRMMRQS</sequence>
<dbReference type="STRING" id="1088869.GMO_16440"/>
<proteinExistence type="predicted"/>
<keyword evidence="2" id="KW-1185">Reference proteome</keyword>
<reference evidence="1 2" key="1">
    <citation type="submission" date="2011-10" db="EMBL/GenBank/DDBJ databases">
        <title>Genome sequence of Gluconobacter morbifer G707, isolated from Drosophila gut.</title>
        <authorList>
            <person name="Lee W.-J."/>
            <person name="Kim E.-K."/>
        </authorList>
    </citation>
    <scope>NUCLEOTIDE SEQUENCE [LARGE SCALE GENOMIC DNA]</scope>
    <source>
        <strain evidence="1 2">G707</strain>
    </source>
</reference>
<protein>
    <submittedName>
        <fullName evidence="1">Uncharacterized protein</fullName>
    </submittedName>
</protein>
<evidence type="ECO:0000313" key="1">
    <source>
        <dbReference type="EMBL" id="EHH67877.1"/>
    </source>
</evidence>